<evidence type="ECO:0000256" key="6">
    <source>
        <dbReference type="SAM" id="MobiDB-lite"/>
    </source>
</evidence>
<dbReference type="Proteomes" id="UP000799421">
    <property type="component" value="Unassembled WGS sequence"/>
</dbReference>
<dbReference type="Pfam" id="PF00226">
    <property type="entry name" value="DnaJ"/>
    <property type="match status" value="1"/>
</dbReference>
<dbReference type="AlphaFoldDB" id="A0A6A7C9D5"/>
<evidence type="ECO:0000259" key="9">
    <source>
        <dbReference type="PROSITE" id="PS50076"/>
    </source>
</evidence>
<evidence type="ECO:0000256" key="8">
    <source>
        <dbReference type="SAM" id="SignalP"/>
    </source>
</evidence>
<accession>A0A6A7C9D5</accession>
<dbReference type="SMART" id="SM00271">
    <property type="entry name" value="DnaJ"/>
    <property type="match status" value="1"/>
</dbReference>
<keyword evidence="1 7" id="KW-0812">Transmembrane</keyword>
<feature type="compositionally biased region" description="Basic and acidic residues" evidence="6">
    <location>
        <begin position="235"/>
        <end position="265"/>
    </location>
</feature>
<dbReference type="CDD" id="cd06257">
    <property type="entry name" value="DnaJ"/>
    <property type="match status" value="1"/>
</dbReference>
<proteinExistence type="predicted"/>
<feature type="transmembrane region" description="Helical" evidence="7">
    <location>
        <begin position="157"/>
        <end position="178"/>
    </location>
</feature>
<gene>
    <name evidence="10" type="ORF">K470DRAFT_241133</name>
</gene>
<feature type="signal peptide" evidence="8">
    <location>
        <begin position="1"/>
        <end position="20"/>
    </location>
</feature>
<comment type="subcellular location">
    <subcellularLocation>
        <location evidence="5">Endomembrane system</location>
        <topology evidence="5">Single-pass membrane protein</topology>
    </subcellularLocation>
</comment>
<evidence type="ECO:0000256" key="3">
    <source>
        <dbReference type="ARBA" id="ARBA00022989"/>
    </source>
</evidence>
<keyword evidence="11" id="KW-1185">Reference proteome</keyword>
<sequence length="390" mass="44131">MKSKLLLLLACLVAFVAAWGKEDYEIFRLRDEVRAHEGENVTFYDFLGIKIDATQEKLNKAYRRLSRSLHPDKARSQWLAGYSDKVTANSKAQKKPRKPTQGEINRFNKEASARFERLSLVANILRGPGRERYDHFLKNGFPAWRGTGYYYERYRPGLGSVLIGLFIALGGGAHYAALRLQWTRRREFVQRYIQQARRSAWGDGGVAAGILDHAEHQDSQPAPDQGIQWNRRQKRMMEKEKNKKDGRGSRGTSRTDPRAATKARNEGVSAPQDAAITSGPVGAKKRTVAENGKVLVVDSVGNVYLEEETPEGDRHEFLLDPDEVPPPSITDTFLVRAPLFFYRQTIGRLTGKAPVEQEAEAKDESEAALNSALPMNANEEARRRRKKHKR</sequence>
<dbReference type="PRINTS" id="PR00625">
    <property type="entry name" value="JDOMAIN"/>
</dbReference>
<dbReference type="Gene3D" id="1.10.287.110">
    <property type="entry name" value="DnaJ domain"/>
    <property type="match status" value="1"/>
</dbReference>
<evidence type="ECO:0000256" key="7">
    <source>
        <dbReference type="SAM" id="Phobius"/>
    </source>
</evidence>
<keyword evidence="3 7" id="KW-1133">Transmembrane helix</keyword>
<dbReference type="PROSITE" id="PS50076">
    <property type="entry name" value="DNAJ_2"/>
    <property type="match status" value="1"/>
</dbReference>
<feature type="region of interest" description="Disordered" evidence="6">
    <location>
        <begin position="233"/>
        <end position="278"/>
    </location>
</feature>
<dbReference type="InterPro" id="IPR001623">
    <property type="entry name" value="DnaJ_domain"/>
</dbReference>
<protein>
    <submittedName>
        <fullName evidence="10">DNAJ domain-containing protein</fullName>
    </submittedName>
</protein>
<keyword evidence="4 7" id="KW-0472">Membrane</keyword>
<dbReference type="InterPro" id="IPR052606">
    <property type="entry name" value="DnaJ_domain_protein"/>
</dbReference>
<dbReference type="GO" id="GO:0012505">
    <property type="term" value="C:endomembrane system"/>
    <property type="evidence" value="ECO:0007669"/>
    <property type="project" value="UniProtKB-SubCell"/>
</dbReference>
<evidence type="ECO:0000313" key="11">
    <source>
        <dbReference type="Proteomes" id="UP000799421"/>
    </source>
</evidence>
<evidence type="ECO:0000256" key="2">
    <source>
        <dbReference type="ARBA" id="ARBA00022729"/>
    </source>
</evidence>
<evidence type="ECO:0000256" key="1">
    <source>
        <dbReference type="ARBA" id="ARBA00022692"/>
    </source>
</evidence>
<dbReference type="InterPro" id="IPR036869">
    <property type="entry name" value="J_dom_sf"/>
</dbReference>
<organism evidence="10 11">
    <name type="scientific">Piedraia hortae CBS 480.64</name>
    <dbReference type="NCBI Taxonomy" id="1314780"/>
    <lineage>
        <taxon>Eukaryota</taxon>
        <taxon>Fungi</taxon>
        <taxon>Dikarya</taxon>
        <taxon>Ascomycota</taxon>
        <taxon>Pezizomycotina</taxon>
        <taxon>Dothideomycetes</taxon>
        <taxon>Dothideomycetidae</taxon>
        <taxon>Capnodiales</taxon>
        <taxon>Piedraiaceae</taxon>
        <taxon>Piedraia</taxon>
    </lineage>
</organism>
<dbReference type="PANTHER" id="PTHR44653">
    <property type="entry name" value="DNAJ HOMOLOG SUBFAMILY C MEMBER 1"/>
    <property type="match status" value="1"/>
</dbReference>
<evidence type="ECO:0000256" key="4">
    <source>
        <dbReference type="ARBA" id="ARBA00023136"/>
    </source>
</evidence>
<keyword evidence="2 8" id="KW-0732">Signal</keyword>
<feature type="domain" description="J" evidence="9">
    <location>
        <begin position="42"/>
        <end position="137"/>
    </location>
</feature>
<reference evidence="10" key="1">
    <citation type="journal article" date="2020" name="Stud. Mycol.">
        <title>101 Dothideomycetes genomes: a test case for predicting lifestyles and emergence of pathogens.</title>
        <authorList>
            <person name="Haridas S."/>
            <person name="Albert R."/>
            <person name="Binder M."/>
            <person name="Bloem J."/>
            <person name="Labutti K."/>
            <person name="Salamov A."/>
            <person name="Andreopoulos B."/>
            <person name="Baker S."/>
            <person name="Barry K."/>
            <person name="Bills G."/>
            <person name="Bluhm B."/>
            <person name="Cannon C."/>
            <person name="Castanera R."/>
            <person name="Culley D."/>
            <person name="Daum C."/>
            <person name="Ezra D."/>
            <person name="Gonzalez J."/>
            <person name="Henrissat B."/>
            <person name="Kuo A."/>
            <person name="Liang C."/>
            <person name="Lipzen A."/>
            <person name="Lutzoni F."/>
            <person name="Magnuson J."/>
            <person name="Mondo S."/>
            <person name="Nolan M."/>
            <person name="Ohm R."/>
            <person name="Pangilinan J."/>
            <person name="Park H.-J."/>
            <person name="Ramirez L."/>
            <person name="Alfaro M."/>
            <person name="Sun H."/>
            <person name="Tritt A."/>
            <person name="Yoshinaga Y."/>
            <person name="Zwiers L.-H."/>
            <person name="Turgeon B."/>
            <person name="Goodwin S."/>
            <person name="Spatafora J."/>
            <person name="Crous P."/>
            <person name="Grigoriev I."/>
        </authorList>
    </citation>
    <scope>NUCLEOTIDE SEQUENCE</scope>
    <source>
        <strain evidence="10">CBS 480.64</strain>
    </source>
</reference>
<dbReference type="SUPFAM" id="SSF46565">
    <property type="entry name" value="Chaperone J-domain"/>
    <property type="match status" value="1"/>
</dbReference>
<dbReference type="PANTHER" id="PTHR44653:SF2">
    <property type="entry name" value="DNAJ HOMOLOG SUBFAMILY C MEMBER 1"/>
    <property type="match status" value="1"/>
</dbReference>
<dbReference type="EMBL" id="MU005960">
    <property type="protein sequence ID" value="KAF2863605.1"/>
    <property type="molecule type" value="Genomic_DNA"/>
</dbReference>
<feature type="chain" id="PRO_5025566059" evidence="8">
    <location>
        <begin position="21"/>
        <end position="390"/>
    </location>
</feature>
<feature type="region of interest" description="Disordered" evidence="6">
    <location>
        <begin position="351"/>
        <end position="390"/>
    </location>
</feature>
<dbReference type="OrthoDB" id="413400at2759"/>
<evidence type="ECO:0000256" key="5">
    <source>
        <dbReference type="ARBA" id="ARBA00037847"/>
    </source>
</evidence>
<name>A0A6A7C9D5_9PEZI</name>
<evidence type="ECO:0000313" key="10">
    <source>
        <dbReference type="EMBL" id="KAF2863605.1"/>
    </source>
</evidence>